<evidence type="ECO:0000256" key="3">
    <source>
        <dbReference type="SAM" id="MobiDB-lite"/>
    </source>
</evidence>
<name>A0ABD1J0K2_9TELE</name>
<dbReference type="InterPro" id="IPR052055">
    <property type="entry name" value="Hepadnavirus_pol/RT"/>
</dbReference>
<dbReference type="GO" id="GO:0004523">
    <property type="term" value="F:RNA-DNA hybrid ribonuclease activity"/>
    <property type="evidence" value="ECO:0007669"/>
    <property type="project" value="UniProtKB-EC"/>
</dbReference>
<sequence length="783" mass="87255">MDVNDPHDNCPACLGIKHLREALTDPCTHCSQLPIQQRQARLARLEGEADCLLSSTATEKPTHTAKRKSVLKAPQKTKKPKRSGALERRVDVLSDNVTQIRELLLRMQPQLQPQPVPLSVEPQPQAHLSQNDFHSDEEASLPASQPDPFIQPLQRDDDILSLAATATLFPMDMGDFSQPEDITNLDSSATESGRESDDGTEASGINNTLSGAIRMALSKLNMEPLSRATMQTNRLCCLPMQSNDLAIPPCDDFIKMFTEALKEPNTSRIDRATRLFAAMTEPSAAGLGPMPPLEPAVVSLVVSPDEALRTDPRCPSPECRRTDNLVCWAYNTQATMGRVLNTMAHVLLALQTTIQPSSDAAMSDLVDTALQGIGALAKQCGKSMGLLLQARRQIWVAQSPLSDASRNVLRQLPLAPGQLFGPAAQEALNRRQLASGTRLHGGRRNTALLHAVCVADPRQPFPGKAGRAKIAHPKLHTTLRCETEVVWLAAKRFTPQELEYWRLTTSNPWVIETLTNGYRLQFRRRPPLTSGLRATRVTSPELRSALLLEIQSLLDKNAIEEIDPKTQKGVFSTYFVVPKKDGGLRPILDLRRLNTYLKQLPFRMLRTTDVLHSIEPRDWFVTVDLKDAYFHVPISPQHRLFLRFHFEGRSFQFKVLPFGLSLAPRVFTKCMREALAPLLQQGMHILPYLDDWLLCAQSPAQAKVNTQGLLNHISALGLSVNFEKSKLQPMQSIDFIVIHLNSISQQACLTQGRMRNILGLVRRVMSSRTVRYCLLLRLAGLRL</sequence>
<dbReference type="Pfam" id="PF00078">
    <property type="entry name" value="RVT_1"/>
    <property type="match status" value="1"/>
</dbReference>
<comment type="caution">
    <text evidence="5">The sequence shown here is derived from an EMBL/GenBank/DDBJ whole genome shotgun (WGS) entry which is preliminary data.</text>
</comment>
<dbReference type="SUPFAM" id="SSF56672">
    <property type="entry name" value="DNA/RNA polymerases"/>
    <property type="match status" value="1"/>
</dbReference>
<dbReference type="CDD" id="cd03714">
    <property type="entry name" value="RT_DIRS1"/>
    <property type="match status" value="1"/>
</dbReference>
<dbReference type="InterPro" id="IPR043128">
    <property type="entry name" value="Rev_trsase/Diguanyl_cyclase"/>
</dbReference>
<dbReference type="Gene3D" id="3.10.10.10">
    <property type="entry name" value="HIV Type 1 Reverse Transcriptase, subunit A, domain 1"/>
    <property type="match status" value="1"/>
</dbReference>
<dbReference type="InterPro" id="IPR043502">
    <property type="entry name" value="DNA/RNA_pol_sf"/>
</dbReference>
<dbReference type="PROSITE" id="PS50878">
    <property type="entry name" value="RT_POL"/>
    <property type="match status" value="1"/>
</dbReference>
<accession>A0ABD1J0K2</accession>
<gene>
    <name evidence="5" type="ORF">ACEWY4_024506</name>
</gene>
<feature type="compositionally biased region" description="Basic residues" evidence="3">
    <location>
        <begin position="63"/>
        <end position="82"/>
    </location>
</feature>
<evidence type="ECO:0000313" key="5">
    <source>
        <dbReference type="EMBL" id="KAL2080713.1"/>
    </source>
</evidence>
<dbReference type="Gene3D" id="1.10.287.3160">
    <property type="match status" value="1"/>
</dbReference>
<feature type="compositionally biased region" description="Low complexity" evidence="3">
    <location>
        <begin position="114"/>
        <end position="125"/>
    </location>
</feature>
<keyword evidence="6" id="KW-1185">Reference proteome</keyword>
<feature type="region of interest" description="Disordered" evidence="3">
    <location>
        <begin position="173"/>
        <end position="206"/>
    </location>
</feature>
<dbReference type="PANTHER" id="PTHR33050">
    <property type="entry name" value="REVERSE TRANSCRIPTASE DOMAIN-CONTAINING PROTEIN"/>
    <property type="match status" value="1"/>
</dbReference>
<evidence type="ECO:0000259" key="4">
    <source>
        <dbReference type="PROSITE" id="PS50878"/>
    </source>
</evidence>
<reference evidence="5 6" key="1">
    <citation type="submission" date="2024-09" db="EMBL/GenBank/DDBJ databases">
        <title>A chromosome-level genome assembly of Gray's grenadier anchovy, Coilia grayii.</title>
        <authorList>
            <person name="Fu Z."/>
        </authorList>
    </citation>
    <scope>NUCLEOTIDE SEQUENCE [LARGE SCALE GENOMIC DNA]</scope>
    <source>
        <strain evidence="5">G4</strain>
        <tissue evidence="5">Muscle</tissue>
    </source>
</reference>
<feature type="domain" description="Reverse transcriptase" evidence="4">
    <location>
        <begin position="558"/>
        <end position="740"/>
    </location>
</feature>
<feature type="compositionally biased region" description="Polar residues" evidence="3">
    <location>
        <begin position="180"/>
        <end position="191"/>
    </location>
</feature>
<evidence type="ECO:0000256" key="1">
    <source>
        <dbReference type="ARBA" id="ARBA00010879"/>
    </source>
</evidence>
<evidence type="ECO:0000256" key="2">
    <source>
        <dbReference type="ARBA" id="ARBA00012180"/>
    </source>
</evidence>
<feature type="region of interest" description="Disordered" evidence="3">
    <location>
        <begin position="58"/>
        <end position="85"/>
    </location>
</feature>
<evidence type="ECO:0000313" key="6">
    <source>
        <dbReference type="Proteomes" id="UP001591681"/>
    </source>
</evidence>
<comment type="similarity">
    <text evidence="1">Belongs to the beta type-B retroviral polymerase family. HERV class-II K(HML-2) pol subfamily.</text>
</comment>
<dbReference type="EC" id="3.1.26.4" evidence="2"/>
<dbReference type="InterPro" id="IPR000477">
    <property type="entry name" value="RT_dom"/>
</dbReference>
<feature type="region of interest" description="Disordered" evidence="3">
    <location>
        <begin position="114"/>
        <end position="145"/>
    </location>
</feature>
<protein>
    <recommendedName>
        <fullName evidence="2">ribonuclease H</fullName>
        <ecNumber evidence="2">3.1.26.4</ecNumber>
    </recommendedName>
</protein>
<dbReference type="EMBL" id="JBHFQA010000021">
    <property type="protein sequence ID" value="KAL2080713.1"/>
    <property type="molecule type" value="Genomic_DNA"/>
</dbReference>
<dbReference type="Gene3D" id="3.30.70.270">
    <property type="match status" value="1"/>
</dbReference>
<dbReference type="Proteomes" id="UP001591681">
    <property type="component" value="Unassembled WGS sequence"/>
</dbReference>
<proteinExistence type="inferred from homology"/>
<organism evidence="5 6">
    <name type="scientific">Coilia grayii</name>
    <name type="common">Gray's grenadier anchovy</name>
    <dbReference type="NCBI Taxonomy" id="363190"/>
    <lineage>
        <taxon>Eukaryota</taxon>
        <taxon>Metazoa</taxon>
        <taxon>Chordata</taxon>
        <taxon>Craniata</taxon>
        <taxon>Vertebrata</taxon>
        <taxon>Euteleostomi</taxon>
        <taxon>Actinopterygii</taxon>
        <taxon>Neopterygii</taxon>
        <taxon>Teleostei</taxon>
        <taxon>Clupei</taxon>
        <taxon>Clupeiformes</taxon>
        <taxon>Clupeoidei</taxon>
        <taxon>Engraulidae</taxon>
        <taxon>Coilinae</taxon>
        <taxon>Coilia</taxon>
    </lineage>
</organism>
<dbReference type="AlphaFoldDB" id="A0ABD1J0K2"/>
<dbReference type="PANTHER" id="PTHR33050:SF7">
    <property type="entry name" value="RIBONUCLEASE H"/>
    <property type="match status" value="1"/>
</dbReference>